<dbReference type="InterPro" id="IPR028850">
    <property type="entry name" value="MUC16"/>
</dbReference>
<dbReference type="GeneTree" id="ENSGT00440000039287"/>
<name>K7FBE6_PELSI</name>
<dbReference type="InterPro" id="IPR000082">
    <property type="entry name" value="SEA_dom"/>
</dbReference>
<dbReference type="PROSITE" id="PS50024">
    <property type="entry name" value="SEA"/>
    <property type="match status" value="11"/>
</dbReference>
<sequence>LNPIAGNSSIGPAHLTCEVTGFRAVRAGNDTGVDAICSYRRDLLPSPFDRVRVYREISNMTNGITILGPYTLDKDSLYVNGYNEAPALPSESIEGSSLTFSFVISLFSALLPSKTPTSAIERFTVNFTITNLKYASDMGTPHSTTFNATVKAMVSLLNPIAGNSSIGPAHLTCEVTGFRAVRAGNDTGVDAICSYRRDLLPSPFERVRVYREISNMTNGITMLGPYTLDRNSLYVSVCAQWKTVMPPTIPASTFDSFTVNFTITNLQYSSQLGIQHSKTFNATETVFTSLLDLLMKNSSIGPVYIACKVVSYWPVNNGDDTRVDAFCTYRNESTMSRFDRVKVYHELSNKTNGITKLGPYILDNNSLYVNGYNAARPLPKLKSCRALTTVRPATTLPPSAAPDMDFTVNFTITNLPYNSKTVNATNNVLTLLLDRLLRNSSIGPAYTGCKVMALRPLKNQDGTGMDAICTYRNESAAPTFDRVKLYHELSSMTNGTTTLGPYRLDNSSLYVNASQPAYSILSLFSPQATMNHTLGQVIVTPATQMPPLTTEHFTLNITVTNLRFTTDLGMPGSPKFTSTEKVMLHYINPLLKNSRIGPDYIGWLPIFSSLKSLKNRDDTGVDAVCSYRNHLASPRFGREKVYHELSNMTKNITQLGLYTLDNTSLYVNGNQVLLVFPCATGPGDPTSLFKGGGLLTAKPSTTQSPLPATELFTLNFTLTNLQYTPDLGNPGSPKFTSTQKIMLHYMDFLLTNSSIGPAYTDCKIMAFRSVMNRDDTGVDAVCSYRNDPTAPTFDRVKVYRELSSMTKNITQLGPYNLDKKSLYVNEGFLGRSTLSPTIPQNPTDAHFSLNFTLTNLRYTPDLAIPGSPKFNSTEKIMLYYIDPLVRNSSIGPDFSGCKVMAFRSVMNRDDTGIDAVCSYRNDPTAPRFDRVKVYRELSSMMKNITKLGPYNLDKKSLYVNEGFLGRSTLSPTIPQNPTDAHFSLNFTLTNLRYTPDLAIPGSPKFNSTEKIMLYYIDPLVRNSSIGPDFSGCKVMAFRSVMNRDDTGIDAVCSYRNDPTAPRFDRVKVYRELSSMMKNITKLGPYNLDKKSLYVNGYNEALLEPSNSFLTALSPTIPQNPTDAHFSLNFTLTNLRYTPDLAIPGSPKFNSTEKIMLYYINPLVKNSSIGPAFSGCKVMAFRSVNNKDDTGIDAICSYKTSPPVTLLDRVKLYHELSGMSMGTTKLGAYTMEKNSLYVNGKPPERTSRNVGYQFNFRIINANLSDTNPSSEFYQALQKDITTKMNQLYTKSNLTDRFLFCNVTGLRIGSVVVDCHCFFTSATSFSQESVLSAFQAGTKNVSAQWLEGRYQLQNATVTVLEPEIKPATRPPVSAQQETFKLNFTITNLNYTSDLNQPTSDLHQKHKQNIEKEVKFCGSANGS</sequence>
<evidence type="ECO:0000313" key="2">
    <source>
        <dbReference type="Ensembl" id="ENSPSIP00000005356.1"/>
    </source>
</evidence>
<evidence type="ECO:0000313" key="3">
    <source>
        <dbReference type="Proteomes" id="UP000007267"/>
    </source>
</evidence>
<dbReference type="InterPro" id="IPR036364">
    <property type="entry name" value="SEA_dom_sf"/>
</dbReference>
<reference evidence="2" key="3">
    <citation type="submission" date="2025-08" db="UniProtKB">
        <authorList>
            <consortium name="Ensembl"/>
        </authorList>
    </citation>
    <scope>IDENTIFICATION</scope>
</reference>
<feature type="domain" description="SEA" evidence="1">
    <location>
        <begin position="119"/>
        <end position="240"/>
    </location>
</feature>
<evidence type="ECO:0000259" key="1">
    <source>
        <dbReference type="PROSITE" id="PS50024"/>
    </source>
</evidence>
<dbReference type="Gene3D" id="3.30.70.960">
    <property type="entry name" value="SEA domain"/>
    <property type="match status" value="11"/>
</dbReference>
<dbReference type="PANTHER" id="PTHR14672:SF1">
    <property type="entry name" value="MUCIN-16"/>
    <property type="match status" value="1"/>
</dbReference>
<dbReference type="Proteomes" id="UP000007267">
    <property type="component" value="Unassembled WGS sequence"/>
</dbReference>
<protein>
    <recommendedName>
        <fullName evidence="1">SEA domain-containing protein</fullName>
    </recommendedName>
</protein>
<feature type="domain" description="SEA" evidence="1">
    <location>
        <begin position="549"/>
        <end position="672"/>
    </location>
</feature>
<feature type="domain" description="SEA" evidence="1">
    <location>
        <begin position="1373"/>
        <end position="1420"/>
    </location>
</feature>
<dbReference type="SUPFAM" id="SSF82671">
    <property type="entry name" value="SEA domain"/>
    <property type="match status" value="11"/>
</dbReference>
<dbReference type="EMBL" id="AGCU01103333">
    <property type="status" value="NOT_ANNOTATED_CDS"/>
    <property type="molecule type" value="Genomic_DNA"/>
</dbReference>
<dbReference type="Pfam" id="PF01390">
    <property type="entry name" value="SEA"/>
    <property type="match status" value="11"/>
</dbReference>
<keyword evidence="3" id="KW-1185">Reference proteome</keyword>
<dbReference type="HOGENOM" id="CLU_242020_0_0_1"/>
<dbReference type="EMBL" id="AGCU01103334">
    <property type="status" value="NOT_ANNOTATED_CDS"/>
    <property type="molecule type" value="Genomic_DNA"/>
</dbReference>
<accession>K7FBE6</accession>
<feature type="domain" description="SEA" evidence="1">
    <location>
        <begin position="708"/>
        <end position="829"/>
    </location>
</feature>
<dbReference type="STRING" id="13735.ENSPSIP00000005356"/>
<dbReference type="PANTHER" id="PTHR14672">
    <property type="entry name" value="MUCIN-16"/>
    <property type="match status" value="1"/>
</dbReference>
<dbReference type="eggNOG" id="ENOG502RD3J">
    <property type="taxonomic scope" value="Eukaryota"/>
</dbReference>
<reference evidence="3" key="1">
    <citation type="submission" date="2011-10" db="EMBL/GenBank/DDBJ databases">
        <authorList>
            <consortium name="Soft-shell Turtle Genome Consortium"/>
        </authorList>
    </citation>
    <scope>NUCLEOTIDE SEQUENCE [LARGE SCALE GENOMIC DNA]</scope>
    <source>
        <strain evidence="3">Daiwa-1</strain>
    </source>
</reference>
<feature type="domain" description="SEA" evidence="1">
    <location>
        <begin position="843"/>
        <end position="964"/>
    </location>
</feature>
<reference evidence="3" key="2">
    <citation type="journal article" date="2013" name="Nat. Genet.">
        <title>The draft genomes of soft-shell turtle and green sea turtle yield insights into the development and evolution of the turtle-specific body plan.</title>
        <authorList>
            <person name="Wang Z."/>
            <person name="Pascual-Anaya J."/>
            <person name="Zadissa A."/>
            <person name="Li W."/>
            <person name="Niimura Y."/>
            <person name="Huang Z."/>
            <person name="Li C."/>
            <person name="White S."/>
            <person name="Xiong Z."/>
            <person name="Fang D."/>
            <person name="Wang B."/>
            <person name="Ming Y."/>
            <person name="Chen Y."/>
            <person name="Zheng Y."/>
            <person name="Kuraku S."/>
            <person name="Pignatelli M."/>
            <person name="Herrero J."/>
            <person name="Beal K."/>
            <person name="Nozawa M."/>
            <person name="Li Q."/>
            <person name="Wang J."/>
            <person name="Zhang H."/>
            <person name="Yu L."/>
            <person name="Shigenobu S."/>
            <person name="Wang J."/>
            <person name="Liu J."/>
            <person name="Flicek P."/>
            <person name="Searle S."/>
            <person name="Wang J."/>
            <person name="Kuratani S."/>
            <person name="Yin Y."/>
            <person name="Aken B."/>
            <person name="Zhang G."/>
            <person name="Irie N."/>
        </authorList>
    </citation>
    <scope>NUCLEOTIDE SEQUENCE [LARGE SCALE GENOMIC DNA]</scope>
    <source>
        <strain evidence="3">Daiwa-1</strain>
    </source>
</reference>
<feature type="domain" description="SEA" evidence="1">
    <location>
        <begin position="978"/>
        <end position="1099"/>
    </location>
</feature>
<feature type="domain" description="SEA" evidence="1">
    <location>
        <begin position="253"/>
        <end position="374"/>
    </location>
</feature>
<dbReference type="Ensembl" id="ENSPSIT00000005387.1">
    <property type="protein sequence ID" value="ENSPSIP00000005356.1"/>
    <property type="gene ID" value="ENSPSIG00000004970.1"/>
</dbReference>
<feature type="domain" description="SEA" evidence="1">
    <location>
        <begin position="1121"/>
        <end position="1242"/>
    </location>
</feature>
<feature type="domain" description="SEA" evidence="1">
    <location>
        <begin position="387"/>
        <end position="516"/>
    </location>
</feature>
<feature type="domain" description="SEA" evidence="1">
    <location>
        <begin position="1"/>
        <end position="84"/>
    </location>
</feature>
<dbReference type="FunFam" id="3.30.70.960:FF:000003">
    <property type="entry name" value="MUC16 isoform 1"/>
    <property type="match status" value="1"/>
</dbReference>
<reference evidence="2" key="4">
    <citation type="submission" date="2025-09" db="UniProtKB">
        <authorList>
            <consortium name="Ensembl"/>
        </authorList>
    </citation>
    <scope>IDENTIFICATION</scope>
</reference>
<dbReference type="OMA" id="NFRIINW"/>
<feature type="domain" description="SEA" evidence="1">
    <location>
        <begin position="1247"/>
        <end position="1360"/>
    </location>
</feature>
<organism evidence="2 3">
    <name type="scientific">Pelodiscus sinensis</name>
    <name type="common">Chinese softshell turtle</name>
    <name type="synonym">Trionyx sinensis</name>
    <dbReference type="NCBI Taxonomy" id="13735"/>
    <lineage>
        <taxon>Eukaryota</taxon>
        <taxon>Metazoa</taxon>
        <taxon>Chordata</taxon>
        <taxon>Craniata</taxon>
        <taxon>Vertebrata</taxon>
        <taxon>Euteleostomi</taxon>
        <taxon>Archelosauria</taxon>
        <taxon>Testudinata</taxon>
        <taxon>Testudines</taxon>
        <taxon>Cryptodira</taxon>
        <taxon>Trionychia</taxon>
        <taxon>Trionychidae</taxon>
        <taxon>Pelodiscus</taxon>
    </lineage>
</organism>
<proteinExistence type="predicted"/>